<dbReference type="RefSeq" id="WP_113051897.1">
    <property type="nucleotide sequence ID" value="NZ_QEVW01000002.1"/>
</dbReference>
<sequence length="639" mass="71144">MYGLTRDFIRNGGSFMVLEKAEGLLMDELSRVQMGMLSSNHIPRLLPVYIREVDRNVTLQYDISGYKMLPQMLKSGKIKLRVLYGLLFQLADTFTECGQYMLDSRKLQIQEEYIFINGSLEIGELGLVYIPIIDAVEVDPTPQQFRELVIRLMAHVQELQGEGIQRVLQLCDSERWDIRQLRELLLELYADEQSGSNQASFMSSRGSSGGTTDSQFGIPSAVPEQGKDLFSNRSGQNQYRQLDRNGEAWQQLESNHQPRISTTKDDKPLNKPFSGLSGRRSPMESSLQSKGVTNPSQRQSFDSLSDDDMEKDGKDEKQDSSKTTYILLGCMIAMALVWRFIYMEQPGQTQMILSAALSAGLLGIAGWAWMTKGKFGISTSNLLRKKMPNEEYADGELQEGSSNMRSAFFGLGRGKDKQKESQEEMFQESWRWNASEMSPEGNNTYAQGYTSQQSSGDMQSSESERRHSFESRSSVAGNSRFQNLHIPSEVSDEPFVQPAVESVAATSELVRHHAAADATVNLQSVAGGSLTGAGSVAPSFYLERRSATGDKNERMDIRGASFVIGRSADMVQWVDSATGVSRAHVELSRNKSGYVIKDLGSVNGTILKGDVLAPYKEYPLEDGDTFTLAESVYTYRSVG</sequence>
<keyword evidence="2" id="KW-1133">Transmembrane helix</keyword>
<organism evidence="4 5">
    <name type="scientific">Paenibacillus taichungensis</name>
    <dbReference type="NCBI Taxonomy" id="484184"/>
    <lineage>
        <taxon>Bacteria</taxon>
        <taxon>Bacillati</taxon>
        <taxon>Bacillota</taxon>
        <taxon>Bacilli</taxon>
        <taxon>Bacillales</taxon>
        <taxon>Paenibacillaceae</taxon>
        <taxon>Paenibacillus</taxon>
    </lineage>
</organism>
<feature type="domain" description="FHA" evidence="3">
    <location>
        <begin position="562"/>
        <end position="612"/>
    </location>
</feature>
<accession>A0A329R5L7</accession>
<comment type="caution">
    <text evidence="4">The sequence shown here is derived from an EMBL/GenBank/DDBJ whole genome shotgun (WGS) entry which is preliminary data.</text>
</comment>
<dbReference type="InterPro" id="IPR008984">
    <property type="entry name" value="SMAD_FHA_dom_sf"/>
</dbReference>
<dbReference type="AlphaFoldDB" id="A0A329R5L7"/>
<dbReference type="InterPro" id="IPR000253">
    <property type="entry name" value="FHA_dom"/>
</dbReference>
<feature type="transmembrane region" description="Helical" evidence="2">
    <location>
        <begin position="351"/>
        <end position="370"/>
    </location>
</feature>
<dbReference type="EMBL" id="QEVW01000002">
    <property type="protein sequence ID" value="RAW19176.1"/>
    <property type="molecule type" value="Genomic_DNA"/>
</dbReference>
<dbReference type="Pfam" id="PF00498">
    <property type="entry name" value="FHA"/>
    <property type="match status" value="1"/>
</dbReference>
<dbReference type="SUPFAM" id="SSF49879">
    <property type="entry name" value="SMAD/FHA domain"/>
    <property type="match status" value="1"/>
</dbReference>
<feature type="transmembrane region" description="Helical" evidence="2">
    <location>
        <begin position="324"/>
        <end position="342"/>
    </location>
</feature>
<dbReference type="CDD" id="cd00060">
    <property type="entry name" value="FHA"/>
    <property type="match status" value="1"/>
</dbReference>
<keyword evidence="2" id="KW-0472">Membrane</keyword>
<feature type="region of interest" description="Disordered" evidence="1">
    <location>
        <begin position="436"/>
        <end position="476"/>
    </location>
</feature>
<protein>
    <recommendedName>
        <fullName evidence="3">FHA domain-containing protein</fullName>
    </recommendedName>
</protein>
<dbReference type="PROSITE" id="PS50006">
    <property type="entry name" value="FHA_DOMAIN"/>
    <property type="match status" value="1"/>
</dbReference>
<evidence type="ECO:0000256" key="2">
    <source>
        <dbReference type="SAM" id="Phobius"/>
    </source>
</evidence>
<name>A0A329R5L7_9BACL</name>
<evidence type="ECO:0000313" key="4">
    <source>
        <dbReference type="EMBL" id="RAW19176.1"/>
    </source>
</evidence>
<gene>
    <name evidence="4" type="ORF">DC345_03335</name>
</gene>
<feature type="compositionally biased region" description="Polar residues" evidence="1">
    <location>
        <begin position="436"/>
        <end position="459"/>
    </location>
</feature>
<reference evidence="4 5" key="1">
    <citation type="submission" date="2018-04" db="EMBL/GenBank/DDBJ databases">
        <title>Paenibacillus taichungensis Genome sequencing and assembly.</title>
        <authorList>
            <person name="Xu J."/>
            <person name="Rensing C."/>
            <person name="Mazhar H.S."/>
        </authorList>
    </citation>
    <scope>NUCLEOTIDE SEQUENCE [LARGE SCALE GENOMIC DNA]</scope>
    <source>
        <strain evidence="4 5">NC1</strain>
    </source>
</reference>
<evidence type="ECO:0000259" key="3">
    <source>
        <dbReference type="PROSITE" id="PS50006"/>
    </source>
</evidence>
<dbReference type="InterPro" id="IPR045962">
    <property type="entry name" value="DUF6382"/>
</dbReference>
<dbReference type="Gene3D" id="2.60.200.20">
    <property type="match status" value="1"/>
</dbReference>
<feature type="region of interest" description="Disordered" evidence="1">
    <location>
        <begin position="197"/>
        <end position="233"/>
    </location>
</feature>
<feature type="region of interest" description="Disordered" evidence="1">
    <location>
        <begin position="256"/>
        <end position="320"/>
    </location>
</feature>
<feature type="compositionally biased region" description="Polar residues" evidence="1">
    <location>
        <begin position="283"/>
        <end position="303"/>
    </location>
</feature>
<keyword evidence="2" id="KW-0812">Transmembrane</keyword>
<feature type="compositionally biased region" description="Basic and acidic residues" evidence="1">
    <location>
        <begin position="311"/>
        <end position="320"/>
    </location>
</feature>
<evidence type="ECO:0000256" key="1">
    <source>
        <dbReference type="SAM" id="MobiDB-lite"/>
    </source>
</evidence>
<evidence type="ECO:0000313" key="5">
    <source>
        <dbReference type="Proteomes" id="UP000250642"/>
    </source>
</evidence>
<dbReference type="Proteomes" id="UP000250642">
    <property type="component" value="Unassembled WGS sequence"/>
</dbReference>
<dbReference type="Pfam" id="PF19909">
    <property type="entry name" value="DUF6382"/>
    <property type="match status" value="1"/>
</dbReference>
<proteinExistence type="predicted"/>